<gene>
    <name evidence="1" type="ORF">K488DRAFT_75273</name>
</gene>
<sequence>MDDSRLRPVWTVVVPLREDIKAYRLPPIGTRERTTHIKATILQNYSNILGEDFPLVAVKLEPDVGVAMVASTSDSVQLIWTLARSAPPTALPLKHKIPLSASAAADSTGVEATPDVADSHVRQSSLEMGSPNRVIALDTQALGPRRTRLRFKTVSTDTTKINSSKPASTNVAVLPLLMSDQHGASHDIGQGTMLEKQRFLINRTGHFTCWFWSCDRNTSPIKGPILHSSVQLSLSDIFLHQYNTASDGLLLLQIWVLREQHSGERYWQRVESRSATVVDSTEMYARESTGSIDALGIAGFSHENAWLVRDSIIAQSSPNIGRRTWPAGKLDWTGALNSEGGDPTPVTEGQDQIELSRELFMRRRKGNVMEGHTRRCIQDEATTAKANLDQSTSAPEPRNPHPGLANLTHIWTPIQEPAAIHGGTNSSFPLRAIPHRGRAPSQLVLPKRQRIEAIIYIAYIRYTRTRL</sequence>
<evidence type="ECO:0000313" key="2">
    <source>
        <dbReference type="Proteomes" id="UP000814128"/>
    </source>
</evidence>
<evidence type="ECO:0000313" key="1">
    <source>
        <dbReference type="EMBL" id="KAI0026533.1"/>
    </source>
</evidence>
<reference evidence="1" key="2">
    <citation type="journal article" date="2022" name="New Phytol.">
        <title>Evolutionary transition to the ectomycorrhizal habit in the genomes of a hyperdiverse lineage of mushroom-forming fungi.</title>
        <authorList>
            <person name="Looney B."/>
            <person name="Miyauchi S."/>
            <person name="Morin E."/>
            <person name="Drula E."/>
            <person name="Courty P.E."/>
            <person name="Kohler A."/>
            <person name="Kuo A."/>
            <person name="LaButti K."/>
            <person name="Pangilinan J."/>
            <person name="Lipzen A."/>
            <person name="Riley R."/>
            <person name="Andreopoulos W."/>
            <person name="He G."/>
            <person name="Johnson J."/>
            <person name="Nolan M."/>
            <person name="Tritt A."/>
            <person name="Barry K.W."/>
            <person name="Grigoriev I.V."/>
            <person name="Nagy L.G."/>
            <person name="Hibbett D."/>
            <person name="Henrissat B."/>
            <person name="Matheny P.B."/>
            <person name="Labbe J."/>
            <person name="Martin F.M."/>
        </authorList>
    </citation>
    <scope>NUCLEOTIDE SEQUENCE</scope>
    <source>
        <strain evidence="1">EC-137</strain>
    </source>
</reference>
<accession>A0ACB8Q448</accession>
<reference evidence="1" key="1">
    <citation type="submission" date="2021-02" db="EMBL/GenBank/DDBJ databases">
        <authorList>
            <consortium name="DOE Joint Genome Institute"/>
            <person name="Ahrendt S."/>
            <person name="Looney B.P."/>
            <person name="Miyauchi S."/>
            <person name="Morin E."/>
            <person name="Drula E."/>
            <person name="Courty P.E."/>
            <person name="Chicoki N."/>
            <person name="Fauchery L."/>
            <person name="Kohler A."/>
            <person name="Kuo A."/>
            <person name="Labutti K."/>
            <person name="Pangilinan J."/>
            <person name="Lipzen A."/>
            <person name="Riley R."/>
            <person name="Andreopoulos W."/>
            <person name="He G."/>
            <person name="Johnson J."/>
            <person name="Barry K.W."/>
            <person name="Grigoriev I.V."/>
            <person name="Nagy L."/>
            <person name="Hibbett D."/>
            <person name="Henrissat B."/>
            <person name="Matheny P.B."/>
            <person name="Labbe J."/>
            <person name="Martin F."/>
        </authorList>
    </citation>
    <scope>NUCLEOTIDE SEQUENCE</scope>
    <source>
        <strain evidence="1">EC-137</strain>
    </source>
</reference>
<organism evidence="1 2">
    <name type="scientific">Vararia minispora EC-137</name>
    <dbReference type="NCBI Taxonomy" id="1314806"/>
    <lineage>
        <taxon>Eukaryota</taxon>
        <taxon>Fungi</taxon>
        <taxon>Dikarya</taxon>
        <taxon>Basidiomycota</taxon>
        <taxon>Agaricomycotina</taxon>
        <taxon>Agaricomycetes</taxon>
        <taxon>Russulales</taxon>
        <taxon>Lachnocladiaceae</taxon>
        <taxon>Vararia</taxon>
    </lineage>
</organism>
<keyword evidence="2" id="KW-1185">Reference proteome</keyword>
<protein>
    <submittedName>
        <fullName evidence="1">Uncharacterized protein</fullName>
    </submittedName>
</protein>
<dbReference type="EMBL" id="MU274433">
    <property type="protein sequence ID" value="KAI0026533.1"/>
    <property type="molecule type" value="Genomic_DNA"/>
</dbReference>
<name>A0ACB8Q448_9AGAM</name>
<dbReference type="Proteomes" id="UP000814128">
    <property type="component" value="Unassembled WGS sequence"/>
</dbReference>
<comment type="caution">
    <text evidence="1">The sequence shown here is derived from an EMBL/GenBank/DDBJ whole genome shotgun (WGS) entry which is preliminary data.</text>
</comment>
<proteinExistence type="predicted"/>